<reference evidence="1 2" key="1">
    <citation type="submission" date="2019-04" db="EMBL/GenBank/DDBJ databases">
        <title>Fungal friends and foes A comparative genomics study of 23 Aspergillus species from section Flavi.</title>
        <authorList>
            <consortium name="DOE Joint Genome Institute"/>
            <person name="Kjaerbolling I."/>
            <person name="Vesth T.C."/>
            <person name="Frisvad J.C."/>
            <person name="Nybo J.L."/>
            <person name="Theobald S."/>
            <person name="Kildgaard S."/>
            <person name="Petersen T.I."/>
            <person name="Kuo A."/>
            <person name="Sato A."/>
            <person name="Lyhne E.K."/>
            <person name="Kogle M.E."/>
            <person name="Wiebenga A."/>
            <person name="Kun R.S."/>
            <person name="Lubbers R.J."/>
            <person name="Makela M.R."/>
            <person name="Barry K."/>
            <person name="Chovatia M."/>
            <person name="Clum A."/>
            <person name="Daum C."/>
            <person name="Haridas S."/>
            <person name="He G."/>
            <person name="LaButti K."/>
            <person name="Lipzen A."/>
            <person name="Mondo S."/>
            <person name="Pangilinan J."/>
            <person name="Riley R."/>
            <person name="Salamov A."/>
            <person name="Simmons B.A."/>
            <person name="Magnuson J.K."/>
            <person name="Henrissat B."/>
            <person name="Mortensen U.H."/>
            <person name="Larsen T.O."/>
            <person name="De vries R.P."/>
            <person name="Grigoriev I.V."/>
            <person name="Machida M."/>
            <person name="Baker S.E."/>
            <person name="Andersen M.R."/>
        </authorList>
    </citation>
    <scope>NUCLEOTIDE SEQUENCE [LARGE SCALE GENOMIC DNA]</scope>
    <source>
        <strain evidence="1 2">CBS 126849</strain>
    </source>
</reference>
<organism evidence="1 2">
    <name type="scientific">Aspergillus novoparasiticus</name>
    <dbReference type="NCBI Taxonomy" id="986946"/>
    <lineage>
        <taxon>Eukaryota</taxon>
        <taxon>Fungi</taxon>
        <taxon>Dikarya</taxon>
        <taxon>Ascomycota</taxon>
        <taxon>Pezizomycotina</taxon>
        <taxon>Eurotiomycetes</taxon>
        <taxon>Eurotiomycetidae</taxon>
        <taxon>Eurotiales</taxon>
        <taxon>Aspergillaceae</taxon>
        <taxon>Aspergillus</taxon>
        <taxon>Aspergillus subgen. Circumdati</taxon>
    </lineage>
</organism>
<evidence type="ECO:0008006" key="3">
    <source>
        <dbReference type="Google" id="ProtNLM"/>
    </source>
</evidence>
<name>A0A5N6EPJ9_9EURO</name>
<sequence>MPMPAQPDFDIPASETSWIPKIEDSHSAQGRVQVEYLAQAFSLKAKLCVILGRILESRYLLLNNSPGAAIGTEAMYYPDPNSSTNSEFWQCDRELEYWRANFQTFLQTTPENIAPDIAYLNQGSLRLIFFSTVMALHRPLLRYPCKFSPWKSGSEIYSLKRVENASCQIICILKNLQGRKLASNMNGVGAVALLPAIIFHLIRIKSLDPNESIGNYRHFETGKLILAEWQNRYPFAEFCLFLVESATLKLDVFPAPFSNTPGPKPRGGCNPRDTPSIRLSLASVVALTKALTSKLNQEVAVVLAGNVGDVHLTKDLIEQQLDLKDLLGHVASSLAATKEFLSAESLDNTQSTVNDLPYFLRAPTSQEIKDFVNGTSNMLASDSVSSLLGQLPGFLDSA</sequence>
<dbReference type="PANTHER" id="PTHR47425">
    <property type="entry name" value="FARB-RELATED"/>
    <property type="match status" value="1"/>
</dbReference>
<keyword evidence="2" id="KW-1185">Reference proteome</keyword>
<gene>
    <name evidence="1" type="ORF">BDV33DRAFT_204446</name>
</gene>
<dbReference type="PANTHER" id="PTHR47425:SF3">
    <property type="entry name" value="ZN(II)2CYS6 TRANSCRIPTION FACTOR (EUROFUNG)"/>
    <property type="match status" value="1"/>
</dbReference>
<dbReference type="AlphaFoldDB" id="A0A5N6EPJ9"/>
<dbReference type="CDD" id="cd12148">
    <property type="entry name" value="fungal_TF_MHR"/>
    <property type="match status" value="1"/>
</dbReference>
<accession>A0A5N6EPJ9</accession>
<dbReference type="EMBL" id="ML733438">
    <property type="protein sequence ID" value="KAB8219531.1"/>
    <property type="molecule type" value="Genomic_DNA"/>
</dbReference>
<dbReference type="InterPro" id="IPR052761">
    <property type="entry name" value="Fungal_Detox/Toxin_TFs"/>
</dbReference>
<protein>
    <recommendedName>
        <fullName evidence="3">Transcription factor domain-containing protein</fullName>
    </recommendedName>
</protein>
<dbReference type="Proteomes" id="UP000326799">
    <property type="component" value="Unassembled WGS sequence"/>
</dbReference>
<evidence type="ECO:0000313" key="1">
    <source>
        <dbReference type="EMBL" id="KAB8219531.1"/>
    </source>
</evidence>
<proteinExistence type="predicted"/>
<evidence type="ECO:0000313" key="2">
    <source>
        <dbReference type="Proteomes" id="UP000326799"/>
    </source>
</evidence>